<proteinExistence type="predicted"/>
<comment type="caution">
    <text evidence="1">The sequence shown here is derived from an EMBL/GenBank/DDBJ whole genome shotgun (WGS) entry which is preliminary data.</text>
</comment>
<keyword evidence="2" id="KW-1185">Reference proteome</keyword>
<evidence type="ECO:0000313" key="2">
    <source>
        <dbReference type="Proteomes" id="UP001227268"/>
    </source>
</evidence>
<sequence>MQLATHFVCSFDKAEGESDTEPIQIKQLAWRQDSQYLLACAPQIGVVWVFAIASATRERRAVLKAGIEGFVRCEWSGTGTEVLCFSGNGNFKSTPGYRQYFALVERHHNKEHLCVYDAGDRYNLVRVRRPLLGKFTPSSTSFSGADPGLGIRTVTWGPGGNWIAIGGWDGKLRIIESDGWRCISTVDPSTRPPTRATAVWRQPSDWLQQSKGTHPVPFSSAPMFHEWPRRKATPLKSNPGLGISQIEWNVDGSCFAVRSDTIPNVVQIYSFLSDATSLPTAVNLITAIIFKHPLRQMRWNPQRAKKLAMCTLADDFAQSNMDSGIFMWDGEWEEEDSFTGPDETKQGVVEATVIPFDRDQFCVLHDTEGFTSDAMPGSTELSLIQE</sequence>
<protein>
    <submittedName>
        <fullName evidence="1">Uncharacterized protein</fullName>
    </submittedName>
</protein>
<dbReference type="Proteomes" id="UP001227268">
    <property type="component" value="Unassembled WGS sequence"/>
</dbReference>
<dbReference type="EMBL" id="JASBWT010000003">
    <property type="protein sequence ID" value="KAJ9106119.1"/>
    <property type="molecule type" value="Genomic_DNA"/>
</dbReference>
<organism evidence="1 2">
    <name type="scientific">Naganishia friedmannii</name>
    <dbReference type="NCBI Taxonomy" id="89922"/>
    <lineage>
        <taxon>Eukaryota</taxon>
        <taxon>Fungi</taxon>
        <taxon>Dikarya</taxon>
        <taxon>Basidiomycota</taxon>
        <taxon>Agaricomycotina</taxon>
        <taxon>Tremellomycetes</taxon>
        <taxon>Filobasidiales</taxon>
        <taxon>Filobasidiaceae</taxon>
        <taxon>Naganishia</taxon>
    </lineage>
</organism>
<evidence type="ECO:0000313" key="1">
    <source>
        <dbReference type="EMBL" id="KAJ9106119.1"/>
    </source>
</evidence>
<gene>
    <name evidence="1" type="ORF">QFC21_001261</name>
</gene>
<name>A0ACC2W317_9TREE</name>
<reference evidence="1" key="1">
    <citation type="submission" date="2023-04" db="EMBL/GenBank/DDBJ databases">
        <title>Draft Genome sequencing of Naganishia species isolated from polar environments using Oxford Nanopore Technology.</title>
        <authorList>
            <person name="Leo P."/>
            <person name="Venkateswaran K."/>
        </authorList>
    </citation>
    <scope>NUCLEOTIDE SEQUENCE</scope>
    <source>
        <strain evidence="1">MNA-CCFEE 5423</strain>
    </source>
</reference>
<accession>A0ACC2W317</accession>